<evidence type="ECO:0000256" key="1">
    <source>
        <dbReference type="SAM" id="MobiDB-lite"/>
    </source>
</evidence>
<evidence type="ECO:0000256" key="2">
    <source>
        <dbReference type="SAM" id="Phobius"/>
    </source>
</evidence>
<name>A0ABU0ICC4_9HYPH</name>
<organism evidence="3 4">
    <name type="scientific">Rhizobium paknamense</name>
    <dbReference type="NCBI Taxonomy" id="1206817"/>
    <lineage>
        <taxon>Bacteria</taxon>
        <taxon>Pseudomonadati</taxon>
        <taxon>Pseudomonadota</taxon>
        <taxon>Alphaproteobacteria</taxon>
        <taxon>Hyphomicrobiales</taxon>
        <taxon>Rhizobiaceae</taxon>
        <taxon>Rhizobium/Agrobacterium group</taxon>
        <taxon>Rhizobium</taxon>
    </lineage>
</organism>
<evidence type="ECO:0000313" key="4">
    <source>
        <dbReference type="Proteomes" id="UP001235269"/>
    </source>
</evidence>
<dbReference type="RefSeq" id="WP_307158098.1">
    <property type="nucleotide sequence ID" value="NZ_JAUSWH010000006.1"/>
</dbReference>
<proteinExistence type="predicted"/>
<comment type="caution">
    <text evidence="3">The sequence shown here is derived from an EMBL/GenBank/DDBJ whole genome shotgun (WGS) entry which is preliminary data.</text>
</comment>
<keyword evidence="2" id="KW-0472">Membrane</keyword>
<evidence type="ECO:0000313" key="3">
    <source>
        <dbReference type="EMBL" id="MDQ0455894.1"/>
    </source>
</evidence>
<dbReference type="SUPFAM" id="SSF48452">
    <property type="entry name" value="TPR-like"/>
    <property type="match status" value="1"/>
</dbReference>
<protein>
    <submittedName>
        <fullName evidence="3">Tetratricopeptide (TPR) repeat protein</fullName>
    </submittedName>
</protein>
<keyword evidence="4" id="KW-1185">Reference proteome</keyword>
<reference evidence="3 4" key="1">
    <citation type="submission" date="2023-07" db="EMBL/GenBank/DDBJ databases">
        <title>Genomic Encyclopedia of Type Strains, Phase IV (KMG-IV): sequencing the most valuable type-strain genomes for metagenomic binning, comparative biology and taxonomic classification.</title>
        <authorList>
            <person name="Goeker M."/>
        </authorList>
    </citation>
    <scope>NUCLEOTIDE SEQUENCE [LARGE SCALE GENOMIC DNA]</scope>
    <source>
        <strain evidence="3 4">DSM 100301</strain>
    </source>
</reference>
<feature type="transmembrane region" description="Helical" evidence="2">
    <location>
        <begin position="232"/>
        <end position="249"/>
    </location>
</feature>
<keyword evidence="2" id="KW-0812">Transmembrane</keyword>
<dbReference type="InterPro" id="IPR011990">
    <property type="entry name" value="TPR-like_helical_dom_sf"/>
</dbReference>
<sequence length="463" mass="52373">MTVWHELGLEPTSDERAIKKAYALKLKTVRPDEDPQGFQRLNECYKAALAMAKEGLRRAEEQSIQSVSVAISLPEDLDNPVEPAPAHAPEQTERKDAPKVRLDSPEPEIEQSPFRLDLNSFLRALLRHIKYDDLETFQQWLSQETASWPISLKTYIANDVLDALMAQEQALELDKFDHVVTFFQLNDVLIVRNPMRLSLYRKELERAAGILSDVAPEAPTQKQSRKPKWKRIMVALCGFALLYAYVFIMDNDNGGSQTNGDIDRPFVEKFTYSPLDQLVMESLAKAETLASEGKIEEALQLYRKAAFPAQDAMQAKSVTAYALYGLGIQLTNARRYDEARDIYDRLYRDYAGYRGEDTDIIVSSGMVNLALLYFGVNDLDHAFSTYGSIISIYQDNPKPWVALQVAKARIGQVEVSLNKGNAGLARILFDRFNDRYSSSRDPAIRDLFMKAQTLHSKINAGQS</sequence>
<feature type="compositionally biased region" description="Basic and acidic residues" evidence="1">
    <location>
        <begin position="90"/>
        <end position="104"/>
    </location>
</feature>
<dbReference type="Gene3D" id="1.25.40.10">
    <property type="entry name" value="Tetratricopeptide repeat domain"/>
    <property type="match status" value="1"/>
</dbReference>
<dbReference type="Proteomes" id="UP001235269">
    <property type="component" value="Unassembled WGS sequence"/>
</dbReference>
<keyword evidence="2" id="KW-1133">Transmembrane helix</keyword>
<dbReference type="EMBL" id="JAUSWH010000006">
    <property type="protein sequence ID" value="MDQ0455894.1"/>
    <property type="molecule type" value="Genomic_DNA"/>
</dbReference>
<accession>A0ABU0ICC4</accession>
<feature type="region of interest" description="Disordered" evidence="1">
    <location>
        <begin position="76"/>
        <end position="108"/>
    </location>
</feature>
<gene>
    <name evidence="3" type="ORF">QO005_002234</name>
</gene>